<dbReference type="AlphaFoldDB" id="A0AB34HQM8"/>
<protein>
    <submittedName>
        <fullName evidence="1">Uncharacterized protein</fullName>
    </submittedName>
</protein>
<evidence type="ECO:0000313" key="2">
    <source>
        <dbReference type="Proteomes" id="UP001159641"/>
    </source>
</evidence>
<keyword evidence="2" id="KW-1185">Reference proteome</keyword>
<gene>
    <name evidence="1" type="ORF">J1605_000180</name>
</gene>
<dbReference type="EMBL" id="JAIQCJ010001016">
    <property type="protein sequence ID" value="KAJ8793185.1"/>
    <property type="molecule type" value="Genomic_DNA"/>
</dbReference>
<organism evidence="1 2">
    <name type="scientific">Eschrichtius robustus</name>
    <name type="common">California gray whale</name>
    <name type="synonym">Eschrichtius gibbosus</name>
    <dbReference type="NCBI Taxonomy" id="9764"/>
    <lineage>
        <taxon>Eukaryota</taxon>
        <taxon>Metazoa</taxon>
        <taxon>Chordata</taxon>
        <taxon>Craniata</taxon>
        <taxon>Vertebrata</taxon>
        <taxon>Euteleostomi</taxon>
        <taxon>Mammalia</taxon>
        <taxon>Eutheria</taxon>
        <taxon>Laurasiatheria</taxon>
        <taxon>Artiodactyla</taxon>
        <taxon>Whippomorpha</taxon>
        <taxon>Cetacea</taxon>
        <taxon>Mysticeti</taxon>
        <taxon>Eschrichtiidae</taxon>
        <taxon>Eschrichtius</taxon>
    </lineage>
</organism>
<sequence>MAMDLVPITAVDMGLAMAVDMAPLMAVFMEQDMAVDMTLATAATGQFAFGDVILLAAKTSPSKPRVFL</sequence>
<reference evidence="1 2" key="1">
    <citation type="submission" date="2022-11" db="EMBL/GenBank/DDBJ databases">
        <title>Whole genome sequence of Eschrichtius robustus ER-17-0199.</title>
        <authorList>
            <person name="Bruniche-Olsen A."/>
            <person name="Black A.N."/>
            <person name="Fields C.J."/>
            <person name="Walden K."/>
            <person name="Dewoody J.A."/>
        </authorList>
    </citation>
    <scope>NUCLEOTIDE SEQUENCE [LARGE SCALE GENOMIC DNA]</scope>
    <source>
        <strain evidence="1">ER-17-0199</strain>
        <tissue evidence="1">Blubber</tissue>
    </source>
</reference>
<name>A0AB34HQM8_ESCRO</name>
<evidence type="ECO:0000313" key="1">
    <source>
        <dbReference type="EMBL" id="KAJ8793185.1"/>
    </source>
</evidence>
<comment type="caution">
    <text evidence="1">The sequence shown here is derived from an EMBL/GenBank/DDBJ whole genome shotgun (WGS) entry which is preliminary data.</text>
</comment>
<proteinExistence type="predicted"/>
<dbReference type="Proteomes" id="UP001159641">
    <property type="component" value="Unassembled WGS sequence"/>
</dbReference>
<accession>A0AB34HQM8</accession>